<reference evidence="2" key="1">
    <citation type="journal article" date="2021" name="Open Biol.">
        <title>Shared evolutionary footprints suggest mitochondrial oxidative damage underlies multiple complex I losses in fungi.</title>
        <authorList>
            <person name="Schikora-Tamarit M.A."/>
            <person name="Marcet-Houben M."/>
            <person name="Nosek J."/>
            <person name="Gabaldon T."/>
        </authorList>
    </citation>
    <scope>NUCLEOTIDE SEQUENCE</scope>
    <source>
        <strain evidence="2">CBS6341</strain>
    </source>
</reference>
<dbReference type="AlphaFoldDB" id="A0A9P8TDH8"/>
<accession>A0A9P8TDH8</accession>
<feature type="region of interest" description="Disordered" evidence="1">
    <location>
        <begin position="89"/>
        <end position="113"/>
    </location>
</feature>
<evidence type="ECO:0000313" key="3">
    <source>
        <dbReference type="Proteomes" id="UP000769528"/>
    </source>
</evidence>
<reference evidence="2" key="2">
    <citation type="submission" date="2021-01" db="EMBL/GenBank/DDBJ databases">
        <authorList>
            <person name="Schikora-Tamarit M.A."/>
        </authorList>
    </citation>
    <scope>NUCLEOTIDE SEQUENCE</scope>
    <source>
        <strain evidence="2">CBS6341</strain>
    </source>
</reference>
<sequence>MTFEFRLPTNIVLSAFSISASFKLIDFAPTELVFSSFCSSSSSVESSLSSSFSSSAPLSISFSKYFDSKSSFSSLAFVLFLNDFGSGSASSTSSSPLGSVPDPGPDSDSDSGSGALSITVLSRTVLFTGPDELENKPETVSSFFALPNKSLMATIFCMLYLKDNFIFDSNPISSS</sequence>
<comment type="caution">
    <text evidence="2">The sequence shown here is derived from an EMBL/GenBank/DDBJ whole genome shotgun (WGS) entry which is preliminary data.</text>
</comment>
<keyword evidence="3" id="KW-1185">Reference proteome</keyword>
<feature type="compositionally biased region" description="Low complexity" evidence="1">
    <location>
        <begin position="89"/>
        <end position="101"/>
    </location>
</feature>
<organism evidence="2 3">
    <name type="scientific">Wickerhamomyces mucosus</name>
    <dbReference type="NCBI Taxonomy" id="1378264"/>
    <lineage>
        <taxon>Eukaryota</taxon>
        <taxon>Fungi</taxon>
        <taxon>Dikarya</taxon>
        <taxon>Ascomycota</taxon>
        <taxon>Saccharomycotina</taxon>
        <taxon>Saccharomycetes</taxon>
        <taxon>Phaffomycetales</taxon>
        <taxon>Wickerhamomycetaceae</taxon>
        <taxon>Wickerhamomyces</taxon>
    </lineage>
</organism>
<dbReference type="EMBL" id="JAEUBF010000781">
    <property type="protein sequence ID" value="KAH3675136.1"/>
    <property type="molecule type" value="Genomic_DNA"/>
</dbReference>
<evidence type="ECO:0000256" key="1">
    <source>
        <dbReference type="SAM" id="MobiDB-lite"/>
    </source>
</evidence>
<dbReference type="Proteomes" id="UP000769528">
    <property type="component" value="Unassembled WGS sequence"/>
</dbReference>
<name>A0A9P8TDH8_9ASCO</name>
<gene>
    <name evidence="2" type="ORF">WICMUC_002792</name>
</gene>
<evidence type="ECO:0000313" key="2">
    <source>
        <dbReference type="EMBL" id="KAH3675136.1"/>
    </source>
</evidence>
<protein>
    <submittedName>
        <fullName evidence="2">Uncharacterized protein</fullName>
    </submittedName>
</protein>
<proteinExistence type="predicted"/>